<name>A0A8J5VWN5_ZIZPA</name>
<sequence length="92" mass="9505">MDVSASIRATPELGLAGAAPRKGSLPARFASARPASLAVSAKWGMSGIVRACTRNCRQNKLQEGTPAGAESQLKCTLESDDICILFPSAASN</sequence>
<reference evidence="1" key="1">
    <citation type="journal article" date="2021" name="bioRxiv">
        <title>Whole Genome Assembly and Annotation of Northern Wild Rice, Zizania palustris L., Supports a Whole Genome Duplication in the Zizania Genus.</title>
        <authorList>
            <person name="Haas M."/>
            <person name="Kono T."/>
            <person name="Macchietto M."/>
            <person name="Millas R."/>
            <person name="McGilp L."/>
            <person name="Shao M."/>
            <person name="Duquette J."/>
            <person name="Hirsch C.N."/>
            <person name="Kimball J."/>
        </authorList>
    </citation>
    <scope>NUCLEOTIDE SEQUENCE</scope>
    <source>
        <tissue evidence="1">Fresh leaf tissue</tissue>
    </source>
</reference>
<proteinExistence type="predicted"/>
<evidence type="ECO:0000313" key="1">
    <source>
        <dbReference type="EMBL" id="KAG8061968.1"/>
    </source>
</evidence>
<reference evidence="1" key="2">
    <citation type="submission" date="2021-02" db="EMBL/GenBank/DDBJ databases">
        <authorList>
            <person name="Kimball J.A."/>
            <person name="Haas M.W."/>
            <person name="Macchietto M."/>
            <person name="Kono T."/>
            <person name="Duquette J."/>
            <person name="Shao M."/>
        </authorList>
    </citation>
    <scope>NUCLEOTIDE SEQUENCE</scope>
    <source>
        <tissue evidence="1">Fresh leaf tissue</tissue>
    </source>
</reference>
<protein>
    <submittedName>
        <fullName evidence="1">Uncharacterized protein</fullName>
    </submittedName>
</protein>
<keyword evidence="2" id="KW-1185">Reference proteome</keyword>
<evidence type="ECO:0000313" key="2">
    <source>
        <dbReference type="Proteomes" id="UP000729402"/>
    </source>
</evidence>
<dbReference type="EMBL" id="JAAALK010000286">
    <property type="protein sequence ID" value="KAG8061968.1"/>
    <property type="molecule type" value="Genomic_DNA"/>
</dbReference>
<dbReference type="Proteomes" id="UP000729402">
    <property type="component" value="Unassembled WGS sequence"/>
</dbReference>
<accession>A0A8J5VWN5</accession>
<organism evidence="1 2">
    <name type="scientific">Zizania palustris</name>
    <name type="common">Northern wild rice</name>
    <dbReference type="NCBI Taxonomy" id="103762"/>
    <lineage>
        <taxon>Eukaryota</taxon>
        <taxon>Viridiplantae</taxon>
        <taxon>Streptophyta</taxon>
        <taxon>Embryophyta</taxon>
        <taxon>Tracheophyta</taxon>
        <taxon>Spermatophyta</taxon>
        <taxon>Magnoliopsida</taxon>
        <taxon>Liliopsida</taxon>
        <taxon>Poales</taxon>
        <taxon>Poaceae</taxon>
        <taxon>BOP clade</taxon>
        <taxon>Oryzoideae</taxon>
        <taxon>Oryzeae</taxon>
        <taxon>Zizaniinae</taxon>
        <taxon>Zizania</taxon>
    </lineage>
</organism>
<dbReference type="AlphaFoldDB" id="A0A8J5VWN5"/>
<comment type="caution">
    <text evidence="1">The sequence shown here is derived from an EMBL/GenBank/DDBJ whole genome shotgun (WGS) entry which is preliminary data.</text>
</comment>
<gene>
    <name evidence="1" type="ORF">GUJ93_ZPchr0003g17788</name>
</gene>